<accession>A0A6C0IEU3</accession>
<dbReference type="EMBL" id="MN740167">
    <property type="protein sequence ID" value="QHT91671.1"/>
    <property type="molecule type" value="Genomic_DNA"/>
</dbReference>
<dbReference type="SUPFAM" id="SSF55945">
    <property type="entry name" value="TATA-box binding protein-like"/>
    <property type="match status" value="1"/>
</dbReference>
<dbReference type="Gene3D" id="3.30.310.10">
    <property type="entry name" value="TATA-Binding Protein"/>
    <property type="match status" value="2"/>
</dbReference>
<organism evidence="1">
    <name type="scientific">viral metagenome</name>
    <dbReference type="NCBI Taxonomy" id="1070528"/>
    <lineage>
        <taxon>unclassified sequences</taxon>
        <taxon>metagenomes</taxon>
        <taxon>organismal metagenomes</taxon>
    </lineage>
</organism>
<reference evidence="1" key="1">
    <citation type="journal article" date="2020" name="Nature">
        <title>Giant virus diversity and host interactions through global metagenomics.</title>
        <authorList>
            <person name="Schulz F."/>
            <person name="Roux S."/>
            <person name="Paez-Espino D."/>
            <person name="Jungbluth S."/>
            <person name="Walsh D.A."/>
            <person name="Denef V.J."/>
            <person name="McMahon K.D."/>
            <person name="Konstantinidis K.T."/>
            <person name="Eloe-Fadrosh E.A."/>
            <person name="Kyrpides N.C."/>
            <person name="Woyke T."/>
        </authorList>
    </citation>
    <scope>NUCLEOTIDE SEQUENCE</scope>
    <source>
        <strain evidence="1">GVMAG-M-3300023184-86</strain>
    </source>
</reference>
<sequence>MPKSKSTNNSTKKASSNIEDEWMNFISNDFDENDLEDEDLPDDLEDMNEIIKKSGETLSANLNFEYNIETPKANEIYISTKTKIAYLNQHIDLKDVFWKIPVLPYPIPSNGVIKKQMKFNSSTIEDYEIIQELVKKESYYEENVITSINNPAGRIKFKDIRKVSIGISKKDIMSYRSKKKSAFYNCFVIILRLNDAGMYKEIHVKVFNTGKLEIPGIQNERIFNMTLSLIIDTLQPHISDKLEYKSDSNETVLINSNFNCGFFIDREILYDVLRYKYNIHAIYDPCSYPGIQCKFYYNPDIDIQLGCQISEENKHLYKNINEISFMIFRTGSVLIVGKCDENVLMIIYEYLKIILNNEFKNICQKNMNMNDTALLKLKDKNKKKKIRKKIIIVDL</sequence>
<dbReference type="AlphaFoldDB" id="A0A6C0IEU3"/>
<name>A0A6C0IEU3_9ZZZZ</name>
<proteinExistence type="predicted"/>
<dbReference type="InterPro" id="IPR012295">
    <property type="entry name" value="TBP_dom_sf"/>
</dbReference>
<protein>
    <submittedName>
        <fullName evidence="1">Uncharacterized protein</fullName>
    </submittedName>
</protein>
<evidence type="ECO:0000313" key="1">
    <source>
        <dbReference type="EMBL" id="QHT91671.1"/>
    </source>
</evidence>